<dbReference type="AlphaFoldDB" id="A0A0E9RQV8"/>
<organism evidence="1">
    <name type="scientific">Anguilla anguilla</name>
    <name type="common">European freshwater eel</name>
    <name type="synonym">Muraena anguilla</name>
    <dbReference type="NCBI Taxonomy" id="7936"/>
    <lineage>
        <taxon>Eukaryota</taxon>
        <taxon>Metazoa</taxon>
        <taxon>Chordata</taxon>
        <taxon>Craniata</taxon>
        <taxon>Vertebrata</taxon>
        <taxon>Euteleostomi</taxon>
        <taxon>Actinopterygii</taxon>
        <taxon>Neopterygii</taxon>
        <taxon>Teleostei</taxon>
        <taxon>Anguilliformes</taxon>
        <taxon>Anguillidae</taxon>
        <taxon>Anguilla</taxon>
    </lineage>
</organism>
<proteinExistence type="predicted"/>
<evidence type="ECO:0000313" key="1">
    <source>
        <dbReference type="EMBL" id="JAH31514.1"/>
    </source>
</evidence>
<reference evidence="1" key="2">
    <citation type="journal article" date="2015" name="Fish Shellfish Immunol.">
        <title>Early steps in the European eel (Anguilla anguilla)-Vibrio vulnificus interaction in the gills: Role of the RtxA13 toxin.</title>
        <authorList>
            <person name="Callol A."/>
            <person name="Pajuelo D."/>
            <person name="Ebbesson L."/>
            <person name="Teles M."/>
            <person name="MacKenzie S."/>
            <person name="Amaro C."/>
        </authorList>
    </citation>
    <scope>NUCLEOTIDE SEQUENCE</scope>
</reference>
<protein>
    <submittedName>
        <fullName evidence="1">Uncharacterized protein</fullName>
    </submittedName>
</protein>
<name>A0A0E9RQV8_ANGAN</name>
<sequence length="24" mass="2879">MRLFKLNIRHCVLTSTRSAVLYKK</sequence>
<accession>A0A0E9RQV8</accession>
<dbReference type="EMBL" id="GBXM01077063">
    <property type="protein sequence ID" value="JAH31514.1"/>
    <property type="molecule type" value="Transcribed_RNA"/>
</dbReference>
<reference evidence="1" key="1">
    <citation type="submission" date="2014-11" db="EMBL/GenBank/DDBJ databases">
        <authorList>
            <person name="Amaro Gonzalez C."/>
        </authorList>
    </citation>
    <scope>NUCLEOTIDE SEQUENCE</scope>
</reference>